<evidence type="ECO:0000313" key="3">
    <source>
        <dbReference type="Proteomes" id="UP000694888"/>
    </source>
</evidence>
<dbReference type="RefSeq" id="XP_035826180.1">
    <property type="nucleotide sequence ID" value="XM_035970287.1"/>
</dbReference>
<evidence type="ECO:0000256" key="1">
    <source>
        <dbReference type="SAM" id="MobiDB-lite"/>
    </source>
</evidence>
<name>A0ABM1VUT8_APLCA</name>
<keyword evidence="2" id="KW-0472">Membrane</keyword>
<dbReference type="GeneID" id="101846613"/>
<keyword evidence="2" id="KW-1133">Transmembrane helix</keyword>
<accession>A0ABM1VUT8</accession>
<keyword evidence="3" id="KW-1185">Reference proteome</keyword>
<reference evidence="4 5" key="1">
    <citation type="submission" date="2025-05" db="UniProtKB">
        <authorList>
            <consortium name="RefSeq"/>
        </authorList>
    </citation>
    <scope>IDENTIFICATION</scope>
</reference>
<sequence length="122" mass="13048">MITSLRRFAVIVWIVAEKPVTPAPDLVRTQTTAAPSQKPKFDDNGDMTKGLAAGFGGFAGVLLLLCLLWCCCCTSDDKTSCGCFKKKTKTDKGGPGQRKRTTDKAKVGPSPPQSGNAWSRGR</sequence>
<feature type="region of interest" description="Disordered" evidence="1">
    <location>
        <begin position="26"/>
        <end position="45"/>
    </location>
</feature>
<proteinExistence type="predicted"/>
<evidence type="ECO:0000256" key="2">
    <source>
        <dbReference type="SAM" id="Phobius"/>
    </source>
</evidence>
<organism evidence="3 5">
    <name type="scientific">Aplysia californica</name>
    <name type="common">California sea hare</name>
    <dbReference type="NCBI Taxonomy" id="6500"/>
    <lineage>
        <taxon>Eukaryota</taxon>
        <taxon>Metazoa</taxon>
        <taxon>Spiralia</taxon>
        <taxon>Lophotrochozoa</taxon>
        <taxon>Mollusca</taxon>
        <taxon>Gastropoda</taxon>
        <taxon>Heterobranchia</taxon>
        <taxon>Euthyneura</taxon>
        <taxon>Tectipleura</taxon>
        <taxon>Aplysiida</taxon>
        <taxon>Aplysioidea</taxon>
        <taxon>Aplysiidae</taxon>
        <taxon>Aplysia</taxon>
    </lineage>
</organism>
<keyword evidence="2" id="KW-0812">Transmembrane</keyword>
<dbReference type="Proteomes" id="UP000694888">
    <property type="component" value="Unplaced"/>
</dbReference>
<dbReference type="RefSeq" id="XP_035826035.1">
    <property type="nucleotide sequence ID" value="XM_035970142.1"/>
</dbReference>
<feature type="region of interest" description="Disordered" evidence="1">
    <location>
        <begin position="76"/>
        <end position="122"/>
    </location>
</feature>
<gene>
    <name evidence="4 5" type="primary">LOC101846613</name>
</gene>
<evidence type="ECO:0000313" key="4">
    <source>
        <dbReference type="RefSeq" id="XP_035826035.1"/>
    </source>
</evidence>
<protein>
    <submittedName>
        <fullName evidence="4 5">Uncharacterized protein LOC101846613 isoform X1</fullName>
    </submittedName>
</protein>
<feature type="compositionally biased region" description="Polar residues" evidence="1">
    <location>
        <begin position="113"/>
        <end position="122"/>
    </location>
</feature>
<feature type="transmembrane region" description="Helical" evidence="2">
    <location>
        <begin position="51"/>
        <end position="70"/>
    </location>
</feature>
<evidence type="ECO:0000313" key="5">
    <source>
        <dbReference type="RefSeq" id="XP_035826180.1"/>
    </source>
</evidence>